<keyword evidence="2" id="KW-1185">Reference proteome</keyword>
<dbReference type="Gramene" id="RZC84751">
    <property type="protein sequence ID" value="RZC84751"/>
    <property type="gene ID" value="C5167_047540"/>
</dbReference>
<gene>
    <name evidence="1" type="ORF">C5167_047540</name>
</gene>
<dbReference type="AlphaFoldDB" id="A0A4Y7LKH5"/>
<proteinExistence type="predicted"/>
<sequence length="96" mass="11023">MMALLNATMKKYFHQKNIDSIFIVGRSTKKGHRGCSYIGEKGVNWGEEVWFEIGFSCDCTIFLPVLATAPRLCRRGITQCPMDVFDNHEREDMCID</sequence>
<organism evidence="1 2">
    <name type="scientific">Papaver somniferum</name>
    <name type="common">Opium poppy</name>
    <dbReference type="NCBI Taxonomy" id="3469"/>
    <lineage>
        <taxon>Eukaryota</taxon>
        <taxon>Viridiplantae</taxon>
        <taxon>Streptophyta</taxon>
        <taxon>Embryophyta</taxon>
        <taxon>Tracheophyta</taxon>
        <taxon>Spermatophyta</taxon>
        <taxon>Magnoliopsida</taxon>
        <taxon>Ranunculales</taxon>
        <taxon>Papaveraceae</taxon>
        <taxon>Papaveroideae</taxon>
        <taxon>Papaver</taxon>
    </lineage>
</organism>
<reference evidence="1 2" key="1">
    <citation type="journal article" date="2018" name="Science">
        <title>The opium poppy genome and morphinan production.</title>
        <authorList>
            <person name="Guo L."/>
            <person name="Winzer T."/>
            <person name="Yang X."/>
            <person name="Li Y."/>
            <person name="Ning Z."/>
            <person name="He Z."/>
            <person name="Teodor R."/>
            <person name="Lu Y."/>
            <person name="Bowser T.A."/>
            <person name="Graham I.A."/>
            <person name="Ye K."/>
        </authorList>
    </citation>
    <scope>NUCLEOTIDE SEQUENCE [LARGE SCALE GENOMIC DNA]</scope>
    <source>
        <strain evidence="2">cv. HN1</strain>
        <tissue evidence="1">Leaves</tissue>
    </source>
</reference>
<dbReference type="EMBL" id="CM010725">
    <property type="protein sequence ID" value="RZC84751.1"/>
    <property type="molecule type" value="Genomic_DNA"/>
</dbReference>
<dbReference type="Proteomes" id="UP000316621">
    <property type="component" value="Chromosome 11"/>
</dbReference>
<feature type="non-terminal residue" evidence="1">
    <location>
        <position position="96"/>
    </location>
</feature>
<protein>
    <submittedName>
        <fullName evidence="1">Uncharacterized protein</fullName>
    </submittedName>
</protein>
<evidence type="ECO:0000313" key="1">
    <source>
        <dbReference type="EMBL" id="RZC84751.1"/>
    </source>
</evidence>
<name>A0A4Y7LKH5_PAPSO</name>
<accession>A0A4Y7LKH5</accession>
<evidence type="ECO:0000313" key="2">
    <source>
        <dbReference type="Proteomes" id="UP000316621"/>
    </source>
</evidence>